<dbReference type="InterPro" id="IPR009100">
    <property type="entry name" value="AcylCoA_DH/oxidase_NM_dom_sf"/>
</dbReference>
<dbReference type="PIRSF" id="PIRSF016578">
    <property type="entry name" value="HsaA"/>
    <property type="match status" value="1"/>
</dbReference>
<dbReference type="GO" id="GO:0016627">
    <property type="term" value="F:oxidoreductase activity, acting on the CH-CH group of donors"/>
    <property type="evidence" value="ECO:0007669"/>
    <property type="project" value="InterPro"/>
</dbReference>
<dbReference type="Gene3D" id="1.10.540.10">
    <property type="entry name" value="Acyl-CoA dehydrogenase/oxidase, N-terminal domain"/>
    <property type="match status" value="1"/>
</dbReference>
<evidence type="ECO:0000313" key="1">
    <source>
        <dbReference type="EMBL" id="MBP3942932.1"/>
    </source>
</evidence>
<name>A0A8T4H7B4_9SPHI</name>
<dbReference type="Proteomes" id="UP000679691">
    <property type="component" value="Unassembled WGS sequence"/>
</dbReference>
<protein>
    <submittedName>
        <fullName evidence="1">Acyl-CoA dehydrogenase</fullName>
    </submittedName>
</protein>
<organism evidence="1 2">
    <name type="scientific">Rhinopithecimicrobium faecis</name>
    <dbReference type="NCBI Taxonomy" id="2820698"/>
    <lineage>
        <taxon>Bacteria</taxon>
        <taxon>Pseudomonadati</taxon>
        <taxon>Bacteroidota</taxon>
        <taxon>Sphingobacteriia</taxon>
        <taxon>Sphingobacteriales</taxon>
        <taxon>Sphingobacteriaceae</taxon>
        <taxon>Rhinopithecimicrobium</taxon>
    </lineage>
</organism>
<dbReference type="InterPro" id="IPR046373">
    <property type="entry name" value="Acyl-CoA_Oxase/DH_mid-dom_sf"/>
</dbReference>
<dbReference type="AlphaFoldDB" id="A0A8T4H7B4"/>
<proteinExistence type="predicted"/>
<dbReference type="EMBL" id="JAGKSB010000004">
    <property type="protein sequence ID" value="MBP3942932.1"/>
    <property type="molecule type" value="Genomic_DNA"/>
</dbReference>
<dbReference type="GO" id="GO:0050660">
    <property type="term" value="F:flavin adenine dinucleotide binding"/>
    <property type="evidence" value="ECO:0007669"/>
    <property type="project" value="InterPro"/>
</dbReference>
<comment type="caution">
    <text evidence="1">The sequence shown here is derived from an EMBL/GenBank/DDBJ whole genome shotgun (WGS) entry which is preliminary data.</text>
</comment>
<sequence>MDSILSTAQQALIADQQGPSILCKKLTSQQLALCYEQGWFKIWVPKRLSGGQLDLIEGLQLLEELAYADGSLAWTVTLCAGANMFVGYIDPDGGRGIFSKKEICLGGSGQVAGTAVPQADGSYLITGHWRYATGSTHLTHFTANCAIVNAQGEPFMEAKKPLIKSFYFDREDVLIAYDWDSFGLESTASHSFSVEGLKVPADRSFVIDTQAVTLQYPLYQLPFQVFAACTLFVNYIGMYRRFMDLVEKEFILRAQDTSWFTTVGKTYLRKHDARFQATSSLIDEASDAIAQLWKKHLQGEDINPFIAPYLQQCTDIIYQTQQDVLFFYPLCGIVASQTKHALNIVFRNIFTASQHAMLLKKDR</sequence>
<keyword evidence="2" id="KW-1185">Reference proteome</keyword>
<reference evidence="1" key="1">
    <citation type="submission" date="2021-03" db="EMBL/GenBank/DDBJ databases">
        <authorList>
            <person name="Lu T."/>
            <person name="Wang Q."/>
            <person name="Han X."/>
        </authorList>
    </citation>
    <scope>NUCLEOTIDE SEQUENCE</scope>
    <source>
        <strain evidence="1">WQ 2009</strain>
    </source>
</reference>
<accession>A0A8T4H7B4</accession>
<dbReference type="InterPro" id="IPR037069">
    <property type="entry name" value="AcylCoA_DH/ox_N_sf"/>
</dbReference>
<dbReference type="SUPFAM" id="SSF56645">
    <property type="entry name" value="Acyl-CoA dehydrogenase NM domain-like"/>
    <property type="match status" value="1"/>
</dbReference>
<dbReference type="Gene3D" id="2.40.110.10">
    <property type="entry name" value="Butyryl-CoA Dehydrogenase, subunit A, domain 2"/>
    <property type="match status" value="1"/>
</dbReference>
<gene>
    <name evidence="1" type="ORF">J5U18_05025</name>
</gene>
<dbReference type="RefSeq" id="WP_353546418.1">
    <property type="nucleotide sequence ID" value="NZ_JAGKSB010000004.1"/>
</dbReference>
<evidence type="ECO:0000313" key="2">
    <source>
        <dbReference type="Proteomes" id="UP000679691"/>
    </source>
</evidence>